<organism evidence="5 6">
    <name type="scientific">Magallana gigas</name>
    <name type="common">Pacific oyster</name>
    <name type="synonym">Crassostrea gigas</name>
    <dbReference type="NCBI Taxonomy" id="29159"/>
    <lineage>
        <taxon>Eukaryota</taxon>
        <taxon>Metazoa</taxon>
        <taxon>Spiralia</taxon>
        <taxon>Lophotrochozoa</taxon>
        <taxon>Mollusca</taxon>
        <taxon>Bivalvia</taxon>
        <taxon>Autobranchia</taxon>
        <taxon>Pteriomorphia</taxon>
        <taxon>Ostreida</taxon>
        <taxon>Ostreoidea</taxon>
        <taxon>Ostreidae</taxon>
        <taxon>Magallana</taxon>
    </lineage>
</organism>
<accession>A0A8W8JXS8</accession>
<dbReference type="PROSITE" id="PS50068">
    <property type="entry name" value="LDLRA_2"/>
    <property type="match status" value="1"/>
</dbReference>
<dbReference type="Pfam" id="PF00057">
    <property type="entry name" value="Ldl_recept_a"/>
    <property type="match status" value="1"/>
</dbReference>
<dbReference type="AlphaFoldDB" id="A0A8W8JXS8"/>
<evidence type="ECO:0000256" key="2">
    <source>
        <dbReference type="ARBA" id="ARBA00022737"/>
    </source>
</evidence>
<keyword evidence="2" id="KW-0677">Repeat</keyword>
<dbReference type="PANTHER" id="PTHR22906:SF21">
    <property type="entry name" value="SEMA DOMAIN-CONTAINING PROTEIN"/>
    <property type="match status" value="1"/>
</dbReference>
<comment type="caution">
    <text evidence="4">Lacks conserved residue(s) required for the propagation of feature annotation.</text>
</comment>
<keyword evidence="1" id="KW-0245">EGF-like domain</keyword>
<sequence length="660" mass="70924">MFRTRTCSNPPPEYGGRPCSGLNTEYDSCNTNACPVDGGFSEWSVWTTCTDTCGGGSSSRKRFCRNPEPQYGGDNCTGLFEETRLCNNVSCPIDGGFSEWNLWTVCSVSCGGGLKTRKRTCTNPSPQYGGHNCSGSFTHTNTCNTFRCPVDGDFGPWSSWSVCSASCGGGNKERKRLCNSPPPAYNGKYCEGNSSQTLSCNEFSCPIDGGFTEWSNWGECSQSCGGGVHIRNRSCSNPTPQHGGKLCNGHFSEYSYCKTHQCPIDGGFSLWGAWSSCTVSCGGGTSIRTRSCTNPSPLYEGKNCTGNAEQLINCSIQHCPIDGQYGDWSTWSPCSHSCGGGFKSRLRKCNNPLPQYGGRQCNGNNKDYIQCNTQPCPIDGVFSEWQTWSVCSHSCGGGTKNRLRLCDDPFPAFGGKNCTGLFQESSNCNPLPCPIDGGLSLWSEWSLCSSTCGGGIQKRNRSCSNPVPQYGGKICEGETTEFLQCNTNECPIDGKYSDWGAWTVCSVTCGGGTRLRSRTCTNPPPQFGGKECSDGSEQSENCNTNSCPVDGKYSEWNLWSECTVTCGGGTKVRTRSCTNPSPKYGGKLCNGPADETTDCNTKTCSICADPNTEFECHDKKKCVDKGFVCDGVSDCIDGSDEAVCNSGQQVPQCPEGASEC</sequence>
<dbReference type="FunFam" id="2.20.100.10:FF:000007">
    <property type="entry name" value="Thrombospondin 1"/>
    <property type="match status" value="9"/>
</dbReference>
<dbReference type="FunFam" id="2.20.100.10:FF:000002">
    <property type="entry name" value="Unc-5 netrin receptor C"/>
    <property type="match status" value="1"/>
</dbReference>
<dbReference type="Gene3D" id="2.20.100.10">
    <property type="entry name" value="Thrombospondin type-1 (TSP1) repeat"/>
    <property type="match status" value="11"/>
</dbReference>
<dbReference type="OMA" id="ANDIQEC"/>
<protein>
    <recommendedName>
        <fullName evidence="7">Hemicentin-1</fullName>
    </recommendedName>
</protein>
<dbReference type="EnsemblMetazoa" id="G21492.1">
    <property type="protein sequence ID" value="G21492.1:cds"/>
    <property type="gene ID" value="G21492"/>
</dbReference>
<dbReference type="SMART" id="SM00209">
    <property type="entry name" value="TSP1"/>
    <property type="match status" value="11"/>
</dbReference>
<feature type="disulfide bond" evidence="4">
    <location>
        <begin position="629"/>
        <end position="644"/>
    </location>
</feature>
<name>A0A8W8JXS8_MAGGI</name>
<dbReference type="InterPro" id="IPR023415">
    <property type="entry name" value="LDLR_class-A_CS"/>
</dbReference>
<dbReference type="PRINTS" id="PR01705">
    <property type="entry name" value="TSP1REPEAT"/>
</dbReference>
<evidence type="ECO:0000313" key="6">
    <source>
        <dbReference type="Proteomes" id="UP000005408"/>
    </source>
</evidence>
<dbReference type="Proteomes" id="UP000005408">
    <property type="component" value="Unassembled WGS sequence"/>
</dbReference>
<dbReference type="Gene3D" id="4.10.400.10">
    <property type="entry name" value="Low-density Lipoprotein Receptor"/>
    <property type="match status" value="1"/>
</dbReference>
<reference evidence="5" key="1">
    <citation type="submission" date="2022-08" db="UniProtKB">
        <authorList>
            <consortium name="EnsemblMetazoa"/>
        </authorList>
    </citation>
    <scope>IDENTIFICATION</scope>
    <source>
        <strain evidence="5">05x7-T-G4-1.051#20</strain>
    </source>
</reference>
<keyword evidence="6" id="KW-1185">Reference proteome</keyword>
<evidence type="ECO:0000256" key="4">
    <source>
        <dbReference type="PROSITE-ProRule" id="PRU00124"/>
    </source>
</evidence>
<evidence type="ECO:0000256" key="3">
    <source>
        <dbReference type="ARBA" id="ARBA00023157"/>
    </source>
</evidence>
<dbReference type="SUPFAM" id="SSF82895">
    <property type="entry name" value="TSP-1 type 1 repeat"/>
    <property type="match status" value="11"/>
</dbReference>
<dbReference type="InterPro" id="IPR036055">
    <property type="entry name" value="LDL_receptor-like_sf"/>
</dbReference>
<dbReference type="CDD" id="cd00112">
    <property type="entry name" value="LDLa"/>
    <property type="match status" value="1"/>
</dbReference>
<dbReference type="Pfam" id="PF00090">
    <property type="entry name" value="TSP_1"/>
    <property type="match status" value="11"/>
</dbReference>
<evidence type="ECO:0000256" key="1">
    <source>
        <dbReference type="ARBA" id="ARBA00022536"/>
    </source>
</evidence>
<dbReference type="PROSITE" id="PS01209">
    <property type="entry name" value="LDLRA_1"/>
    <property type="match status" value="1"/>
</dbReference>
<dbReference type="SUPFAM" id="SSF57424">
    <property type="entry name" value="LDL receptor-like module"/>
    <property type="match status" value="1"/>
</dbReference>
<proteinExistence type="predicted"/>
<dbReference type="OrthoDB" id="5985519at2759"/>
<evidence type="ECO:0008006" key="7">
    <source>
        <dbReference type="Google" id="ProtNLM"/>
    </source>
</evidence>
<dbReference type="InterPro" id="IPR052065">
    <property type="entry name" value="Compl_asym_regulator"/>
</dbReference>
<dbReference type="InterPro" id="IPR002172">
    <property type="entry name" value="LDrepeatLR_classA_rpt"/>
</dbReference>
<dbReference type="InterPro" id="IPR036383">
    <property type="entry name" value="TSP1_rpt_sf"/>
</dbReference>
<keyword evidence="3 4" id="KW-1015">Disulfide bond</keyword>
<evidence type="ECO:0000313" key="5">
    <source>
        <dbReference type="EnsemblMetazoa" id="G21492.1:cds"/>
    </source>
</evidence>
<dbReference type="InterPro" id="IPR000884">
    <property type="entry name" value="TSP1_rpt"/>
</dbReference>
<dbReference type="SMART" id="SM00192">
    <property type="entry name" value="LDLa"/>
    <property type="match status" value="1"/>
</dbReference>
<dbReference type="PANTHER" id="PTHR22906">
    <property type="entry name" value="PROPERDIN"/>
    <property type="match status" value="1"/>
</dbReference>
<dbReference type="PROSITE" id="PS50092">
    <property type="entry name" value="TSP1"/>
    <property type="match status" value="11"/>
</dbReference>